<protein>
    <recommendedName>
        <fullName evidence="4">DUF3489 domain-containing protein</fullName>
    </recommendedName>
</protein>
<evidence type="ECO:0000256" key="1">
    <source>
        <dbReference type="SAM" id="MobiDB-lite"/>
    </source>
</evidence>
<dbReference type="Proteomes" id="UP000552700">
    <property type="component" value="Unassembled WGS sequence"/>
</dbReference>
<proteinExistence type="predicted"/>
<accession>A0A841J2Q5</accession>
<dbReference type="AlphaFoldDB" id="A0A841J2Q5"/>
<dbReference type="EMBL" id="JACIJP010000003">
    <property type="protein sequence ID" value="MBB6124632.1"/>
    <property type="molecule type" value="Genomic_DNA"/>
</dbReference>
<dbReference type="InterPro" id="IPR021880">
    <property type="entry name" value="DUF3489"/>
</dbReference>
<feature type="region of interest" description="Disordered" evidence="1">
    <location>
        <begin position="77"/>
        <end position="102"/>
    </location>
</feature>
<evidence type="ECO:0008006" key="4">
    <source>
        <dbReference type="Google" id="ProtNLM"/>
    </source>
</evidence>
<reference evidence="2 3" key="1">
    <citation type="submission" date="2020-08" db="EMBL/GenBank/DDBJ databases">
        <title>Genomic Encyclopedia of Type Strains, Phase IV (KMG-IV): sequencing the most valuable type-strain genomes for metagenomic binning, comparative biology and taxonomic classification.</title>
        <authorList>
            <person name="Goeker M."/>
        </authorList>
    </citation>
    <scope>NUCLEOTIDE SEQUENCE [LARGE SCALE GENOMIC DNA]</scope>
    <source>
        <strain evidence="2 3">DSM 102255</strain>
    </source>
</reference>
<gene>
    <name evidence="2" type="ORF">FHS92_002377</name>
</gene>
<dbReference type="Pfam" id="PF11994">
    <property type="entry name" value="DUF3489"/>
    <property type="match status" value="1"/>
</dbReference>
<evidence type="ECO:0000313" key="2">
    <source>
        <dbReference type="EMBL" id="MBB6124632.1"/>
    </source>
</evidence>
<organism evidence="2 3">
    <name type="scientific">Sphingobium subterraneum</name>
    <dbReference type="NCBI Taxonomy" id="627688"/>
    <lineage>
        <taxon>Bacteria</taxon>
        <taxon>Pseudomonadati</taxon>
        <taxon>Pseudomonadota</taxon>
        <taxon>Alphaproteobacteria</taxon>
        <taxon>Sphingomonadales</taxon>
        <taxon>Sphingomonadaceae</taxon>
        <taxon>Sphingobium</taxon>
    </lineage>
</organism>
<name>A0A841J2Q5_9SPHN</name>
<sequence length="102" mass="10784">MKNIETTELSTTTATAYVAPLSGTKTATKYRTTKSAAVTKLLSRAKGATLAEIGGATGWQPHSCRAFLTGLRKKGKELTKEQRSDGSGAYRISPTVPEVIAP</sequence>
<dbReference type="RefSeq" id="WP_246351952.1">
    <property type="nucleotide sequence ID" value="NZ_JACIJP010000003.1"/>
</dbReference>
<evidence type="ECO:0000313" key="3">
    <source>
        <dbReference type="Proteomes" id="UP000552700"/>
    </source>
</evidence>
<keyword evidence="3" id="KW-1185">Reference proteome</keyword>
<comment type="caution">
    <text evidence="2">The sequence shown here is derived from an EMBL/GenBank/DDBJ whole genome shotgun (WGS) entry which is preliminary data.</text>
</comment>